<dbReference type="RefSeq" id="WP_349137014.1">
    <property type="nucleotide sequence ID" value="NZ_JBBMFF010000276.1"/>
</dbReference>
<accession>A0ABV1GAH5</accession>
<gene>
    <name evidence="1" type="ORF">WMO66_14240</name>
</gene>
<dbReference type="Proteomes" id="UP001491552">
    <property type="component" value="Unassembled WGS sequence"/>
</dbReference>
<protein>
    <submittedName>
        <fullName evidence="1">Uncharacterized protein</fullName>
    </submittedName>
</protein>
<dbReference type="InterPro" id="IPR013783">
    <property type="entry name" value="Ig-like_fold"/>
</dbReference>
<organism evidence="1 2">
    <name type="scientific">Faecousia intestinalis</name>
    <dbReference type="NCBI Taxonomy" id="3133167"/>
    <lineage>
        <taxon>Bacteria</taxon>
        <taxon>Bacillati</taxon>
        <taxon>Bacillota</taxon>
        <taxon>Clostridia</taxon>
        <taxon>Eubacteriales</taxon>
        <taxon>Oscillospiraceae</taxon>
        <taxon>Faecousia</taxon>
    </lineage>
</organism>
<dbReference type="Gene3D" id="2.60.40.10">
    <property type="entry name" value="Immunoglobulins"/>
    <property type="match status" value="3"/>
</dbReference>
<keyword evidence="2" id="KW-1185">Reference proteome</keyword>
<proteinExistence type="predicted"/>
<dbReference type="EMBL" id="JBBMFF010000276">
    <property type="protein sequence ID" value="MEQ2512386.1"/>
    <property type="molecule type" value="Genomic_DNA"/>
</dbReference>
<evidence type="ECO:0000313" key="2">
    <source>
        <dbReference type="Proteomes" id="UP001491552"/>
    </source>
</evidence>
<sequence>MRKLQITLIALFLAVAIAFCAVFLHDRLTADHTAPRIVSDGVPLEVSVNATDAELCAGLTAADDRDGDLTDRIIVRRVSQLTGANSAQATYTVFDSASNFCTFTRPIYYTDYHKPRFSLSQPLVYGVGSTVTLLDRLKAEDVLDGDLTDKMRLTLVNLSVGTEGDYRIRVQVTNSAGDTSMLSLTVMIRNRTARHPVITLSDYLVYATGDETPEDYRSLIASVLQSEHGASVDPSKVEISGKIDHEHPGSYDVLFSYTNDAGLESSVILTVVVE</sequence>
<reference evidence="1 2" key="1">
    <citation type="submission" date="2024-03" db="EMBL/GenBank/DDBJ databases">
        <title>Human intestinal bacterial collection.</title>
        <authorList>
            <person name="Pauvert C."/>
            <person name="Hitch T.C.A."/>
            <person name="Clavel T."/>
        </authorList>
    </citation>
    <scope>NUCLEOTIDE SEQUENCE [LARGE SCALE GENOMIC DNA]</scope>
    <source>
        <strain evidence="1 2">CLA-AA-H192</strain>
    </source>
</reference>
<comment type="caution">
    <text evidence="1">The sequence shown here is derived from an EMBL/GenBank/DDBJ whole genome shotgun (WGS) entry which is preliminary data.</text>
</comment>
<name>A0ABV1GAH5_9FIRM</name>
<evidence type="ECO:0000313" key="1">
    <source>
        <dbReference type="EMBL" id="MEQ2512386.1"/>
    </source>
</evidence>